<gene>
    <name evidence="2" type="ORF">GOBAR_AA00755</name>
</gene>
<dbReference type="InterPro" id="IPR025558">
    <property type="entry name" value="DUF4283"/>
</dbReference>
<proteinExistence type="predicted"/>
<dbReference type="PANTHER" id="PTHR31286">
    <property type="entry name" value="GLYCINE-RICH CELL WALL STRUCTURAL PROTEIN 1.8-LIKE"/>
    <property type="match status" value="1"/>
</dbReference>
<evidence type="ECO:0000313" key="2">
    <source>
        <dbReference type="EMBL" id="PPS19828.1"/>
    </source>
</evidence>
<dbReference type="OrthoDB" id="1743776at2759"/>
<evidence type="ECO:0000259" key="1">
    <source>
        <dbReference type="Pfam" id="PF14111"/>
    </source>
</evidence>
<name>A0A2P5YW44_GOSBA</name>
<dbReference type="Proteomes" id="UP000239757">
    <property type="component" value="Unassembled WGS sequence"/>
</dbReference>
<feature type="domain" description="DUF4283" evidence="1">
    <location>
        <begin position="69"/>
        <end position="131"/>
    </location>
</feature>
<dbReference type="AlphaFoldDB" id="A0A2P5YW44"/>
<dbReference type="EMBL" id="KZ662734">
    <property type="protein sequence ID" value="PPS19828.1"/>
    <property type="molecule type" value="Genomic_DNA"/>
</dbReference>
<dbReference type="InterPro" id="IPR040256">
    <property type="entry name" value="At4g02000-like"/>
</dbReference>
<evidence type="ECO:0000313" key="3">
    <source>
        <dbReference type="Proteomes" id="UP000239757"/>
    </source>
</evidence>
<organism evidence="2 3">
    <name type="scientific">Gossypium barbadense</name>
    <name type="common">Sea Island cotton</name>
    <name type="synonym">Hibiscus barbadensis</name>
    <dbReference type="NCBI Taxonomy" id="3634"/>
    <lineage>
        <taxon>Eukaryota</taxon>
        <taxon>Viridiplantae</taxon>
        <taxon>Streptophyta</taxon>
        <taxon>Embryophyta</taxon>
        <taxon>Tracheophyta</taxon>
        <taxon>Spermatophyta</taxon>
        <taxon>Magnoliopsida</taxon>
        <taxon>eudicotyledons</taxon>
        <taxon>Gunneridae</taxon>
        <taxon>Pentapetalae</taxon>
        <taxon>rosids</taxon>
        <taxon>malvids</taxon>
        <taxon>Malvales</taxon>
        <taxon>Malvaceae</taxon>
        <taxon>Malvoideae</taxon>
        <taxon>Gossypium</taxon>
    </lineage>
</organism>
<accession>A0A2P5YW44</accession>
<dbReference type="PANTHER" id="PTHR31286:SF99">
    <property type="entry name" value="DUF4283 DOMAIN-CONTAINING PROTEIN"/>
    <property type="match status" value="1"/>
</dbReference>
<protein>
    <recommendedName>
        <fullName evidence="1">DUF4283 domain-containing protein</fullName>
    </recommendedName>
</protein>
<reference evidence="2 3" key="1">
    <citation type="submission" date="2015-01" db="EMBL/GenBank/DDBJ databases">
        <title>Genome of allotetraploid Gossypium barbadense reveals genomic plasticity and fiber elongation in cotton evolution.</title>
        <authorList>
            <person name="Chen X."/>
            <person name="Liu X."/>
            <person name="Zhao B."/>
            <person name="Zheng H."/>
            <person name="Hu Y."/>
            <person name="Lu G."/>
            <person name="Yang C."/>
            <person name="Chen J."/>
            <person name="Shan C."/>
            <person name="Zhang L."/>
            <person name="Zhou Y."/>
            <person name="Wang L."/>
            <person name="Guo W."/>
            <person name="Bai Y."/>
            <person name="Ruan J."/>
            <person name="Shangguan X."/>
            <person name="Mao Y."/>
            <person name="Jiang J."/>
            <person name="Zhu Y."/>
            <person name="Lei J."/>
            <person name="Kang H."/>
            <person name="Chen S."/>
            <person name="He X."/>
            <person name="Wang R."/>
            <person name="Wang Y."/>
            <person name="Chen J."/>
            <person name="Wang L."/>
            <person name="Yu S."/>
            <person name="Wang B."/>
            <person name="Wei J."/>
            <person name="Song S."/>
            <person name="Lu X."/>
            <person name="Gao Z."/>
            <person name="Gu W."/>
            <person name="Deng X."/>
            <person name="Ma D."/>
            <person name="Wang S."/>
            <person name="Liang W."/>
            <person name="Fang L."/>
            <person name="Cai C."/>
            <person name="Zhu X."/>
            <person name="Zhou B."/>
            <person name="Zhang Y."/>
            <person name="Chen Z."/>
            <person name="Xu S."/>
            <person name="Zhu R."/>
            <person name="Wang S."/>
            <person name="Zhang T."/>
            <person name="Zhao G."/>
        </authorList>
    </citation>
    <scope>NUCLEOTIDE SEQUENCE [LARGE SCALE GENOMIC DNA]</scope>
    <source>
        <strain evidence="3">cv. Xinhai21</strain>
        <tissue evidence="2">Leaf</tissue>
    </source>
</reference>
<sequence length="326" mass="36812">MVSKSMFLMDKKVSFKEELIGSVPKTQTVREDEYSELLEGDVITKAVDGVPSIHSLDRVNWFIERRMILSVIIKLLGRKMGFAASINRVQGLWKTMKPFQLMDLENDYYLVKFQDERDYSNALTKGPWTVEYESLPNVCFGCGQFGQNKDFRSHHPSAKTMECELKEQPKSKTDEIHKRVDEERFGPWMLVERRQRQSSRTTVNKCPMVTGKVVGGSRFGVLDGSLGENEGEDDSVGLIDAEKFVARMEGKGKGIVISVGAKASVEILKSSNMIGESSTEPSFTSFDDGSSLQINNERQPNSLLHFQAIRVDKTLDWFKKSSNQNG</sequence>
<dbReference type="Pfam" id="PF14111">
    <property type="entry name" value="DUF4283"/>
    <property type="match status" value="1"/>
</dbReference>